<keyword evidence="8" id="KW-1185">Reference proteome</keyword>
<dbReference type="Gene3D" id="1.20.1440.230">
    <property type="entry name" value="NADH-ubiquinone oxidoreductase 51kDa subunit, iron-sulphur binding domain"/>
    <property type="match status" value="1"/>
</dbReference>
<dbReference type="Proteomes" id="UP000297866">
    <property type="component" value="Unassembled WGS sequence"/>
</dbReference>
<dbReference type="Pfam" id="PF01512">
    <property type="entry name" value="Complex1_51K"/>
    <property type="match status" value="1"/>
</dbReference>
<dbReference type="RefSeq" id="WP_134493368.1">
    <property type="nucleotide sequence ID" value="NZ_SOEZ01000081.1"/>
</dbReference>
<accession>A0A4R8UBH3</accession>
<name>A0A4R8UBH3_9MICO</name>
<dbReference type="OrthoDB" id="9805533at2"/>
<dbReference type="Pfam" id="PF10589">
    <property type="entry name" value="NADH_4Fe-4S"/>
    <property type="match status" value="1"/>
</dbReference>
<dbReference type="Gene3D" id="3.10.20.600">
    <property type="match status" value="1"/>
</dbReference>
<dbReference type="AlphaFoldDB" id="A0A4R8UBH3"/>
<evidence type="ECO:0000256" key="2">
    <source>
        <dbReference type="ARBA" id="ARBA00022485"/>
    </source>
</evidence>
<proteinExistence type="inferred from homology"/>
<sequence length="411" mass="41887">MSPVTQAVRPTVAAPAGTARLTSGRAPGFGSHLADFGPIPSLVAEGLLEELRASGLEGRGGAAFPAWRKIEAARARGRSRGRRAVVVGNAAEGEPLSSKDLTLLRMAPHLVIDGLLGVATTLDAGSIHLYGPESALPAVARALAERPDARAIDLRPSAETFVSGEASAVVSALAGRRPVPQDRTVRLTEAGLNGRPTLVHNVETLAQIALIARFGAAWFRSVGTATDPGTRLVTVSGDVASPGVLEIAGGTRIGDLLGFAGADTAALSAVLVGGYHGAWVPAAGFSANLAREQLAPFGAAVGAGILMALDARRCPLTLASSIAGYLAGETAGQCGPCVNGLPAMAEVLHRLARGDRNAGLPAEVRRLAELVTGRGSCHHPDGTARFVLSTLTVFAEDVAAHLGGRCAKDHS</sequence>
<dbReference type="EMBL" id="SOEZ01000081">
    <property type="protein sequence ID" value="TFB46286.1"/>
    <property type="molecule type" value="Genomic_DNA"/>
</dbReference>
<keyword evidence="5" id="KW-0411">Iron-sulfur</keyword>
<gene>
    <name evidence="7" type="ORF">E3O23_17675</name>
</gene>
<evidence type="ECO:0000256" key="4">
    <source>
        <dbReference type="ARBA" id="ARBA00023004"/>
    </source>
</evidence>
<comment type="similarity">
    <text evidence="1">Belongs to the complex I 51 kDa subunit family.</text>
</comment>
<reference evidence="7 8" key="1">
    <citation type="submission" date="2019-03" db="EMBL/GenBank/DDBJ databases">
        <title>Genomics of glacier-inhabiting Cryobacterium strains.</title>
        <authorList>
            <person name="Liu Q."/>
            <person name="Xin Y.-H."/>
        </authorList>
    </citation>
    <scope>NUCLEOTIDE SEQUENCE [LARGE SCALE GENOMIC DNA]</scope>
    <source>
        <strain evidence="7 8">Sr47</strain>
    </source>
</reference>
<dbReference type="SUPFAM" id="SSF142019">
    <property type="entry name" value="Nqo1 FMN-binding domain-like"/>
    <property type="match status" value="1"/>
</dbReference>
<evidence type="ECO:0000256" key="1">
    <source>
        <dbReference type="ARBA" id="ARBA00007523"/>
    </source>
</evidence>
<dbReference type="Pfam" id="PF10531">
    <property type="entry name" value="SLBB"/>
    <property type="match status" value="1"/>
</dbReference>
<comment type="caution">
    <text evidence="7">The sequence shown here is derived from an EMBL/GenBank/DDBJ whole genome shotgun (WGS) entry which is preliminary data.</text>
</comment>
<dbReference type="InterPro" id="IPR019575">
    <property type="entry name" value="Nuop51_4Fe4S-bd"/>
</dbReference>
<evidence type="ECO:0000259" key="6">
    <source>
        <dbReference type="SMART" id="SM00928"/>
    </source>
</evidence>
<dbReference type="InterPro" id="IPR037207">
    <property type="entry name" value="Nuop51_4Fe4S-bd_sf"/>
</dbReference>
<protein>
    <recommendedName>
        <fullName evidence="6">NADH-ubiquinone oxidoreductase 51kDa subunit iron-sulphur binding domain-containing protein</fullName>
    </recommendedName>
</protein>
<dbReference type="InterPro" id="IPR019554">
    <property type="entry name" value="Soluble_ligand-bd"/>
</dbReference>
<organism evidence="7 8">
    <name type="scientific">Cryobacterium tagatosivorans</name>
    <dbReference type="NCBI Taxonomy" id="1259199"/>
    <lineage>
        <taxon>Bacteria</taxon>
        <taxon>Bacillati</taxon>
        <taxon>Actinomycetota</taxon>
        <taxon>Actinomycetes</taxon>
        <taxon>Micrococcales</taxon>
        <taxon>Microbacteriaceae</taxon>
        <taxon>Cryobacterium</taxon>
    </lineage>
</organism>
<dbReference type="InterPro" id="IPR037225">
    <property type="entry name" value="Nuo51_FMN-bd_sf"/>
</dbReference>
<evidence type="ECO:0000313" key="8">
    <source>
        <dbReference type="Proteomes" id="UP000297866"/>
    </source>
</evidence>
<dbReference type="PANTHER" id="PTHR43578">
    <property type="entry name" value="NADH-QUINONE OXIDOREDUCTASE SUBUNIT F"/>
    <property type="match status" value="1"/>
</dbReference>
<evidence type="ECO:0000256" key="3">
    <source>
        <dbReference type="ARBA" id="ARBA00022723"/>
    </source>
</evidence>
<dbReference type="GO" id="GO:0046872">
    <property type="term" value="F:metal ion binding"/>
    <property type="evidence" value="ECO:0007669"/>
    <property type="project" value="UniProtKB-KW"/>
</dbReference>
<keyword evidence="2" id="KW-0004">4Fe-4S</keyword>
<dbReference type="InterPro" id="IPR011538">
    <property type="entry name" value="Nuo51_FMN-bd"/>
</dbReference>
<keyword evidence="3" id="KW-0479">Metal-binding</keyword>
<dbReference type="SMART" id="SM00928">
    <property type="entry name" value="NADH_4Fe-4S"/>
    <property type="match status" value="1"/>
</dbReference>
<evidence type="ECO:0000256" key="5">
    <source>
        <dbReference type="ARBA" id="ARBA00023014"/>
    </source>
</evidence>
<evidence type="ECO:0000313" key="7">
    <source>
        <dbReference type="EMBL" id="TFB46286.1"/>
    </source>
</evidence>
<feature type="domain" description="NADH-ubiquinone oxidoreductase 51kDa subunit iron-sulphur binding" evidence="6">
    <location>
        <begin position="316"/>
        <end position="361"/>
    </location>
</feature>
<dbReference type="PANTHER" id="PTHR43578:SF3">
    <property type="entry name" value="NADH-QUINONE OXIDOREDUCTASE SUBUNIT F"/>
    <property type="match status" value="1"/>
</dbReference>
<dbReference type="Gene3D" id="3.40.50.11540">
    <property type="entry name" value="NADH-ubiquinone oxidoreductase 51kDa subunit"/>
    <property type="match status" value="1"/>
</dbReference>
<keyword evidence="4" id="KW-0408">Iron</keyword>
<dbReference type="GO" id="GO:0051539">
    <property type="term" value="F:4 iron, 4 sulfur cluster binding"/>
    <property type="evidence" value="ECO:0007669"/>
    <property type="project" value="UniProtKB-KW"/>
</dbReference>
<dbReference type="SUPFAM" id="SSF140490">
    <property type="entry name" value="Nqo1C-terminal domain-like"/>
    <property type="match status" value="1"/>
</dbReference>
<dbReference type="SUPFAM" id="SSF142984">
    <property type="entry name" value="Nqo1 middle domain-like"/>
    <property type="match status" value="1"/>
</dbReference>